<keyword evidence="2" id="KW-0812">Transmembrane</keyword>
<dbReference type="AlphaFoldDB" id="A0AAJ1QLP1"/>
<keyword evidence="2" id="KW-1133">Transmembrane helix</keyword>
<protein>
    <submittedName>
        <fullName evidence="4">Processed acidic surface protein</fullName>
    </submittedName>
</protein>
<feature type="chain" id="PRO_5042510358" evidence="3">
    <location>
        <begin position="25"/>
        <end position="472"/>
    </location>
</feature>
<evidence type="ECO:0000256" key="1">
    <source>
        <dbReference type="SAM" id="Coils"/>
    </source>
</evidence>
<dbReference type="EMBL" id="JAUCFI010000003">
    <property type="protein sequence ID" value="MDM5283706.1"/>
    <property type="molecule type" value="Genomic_DNA"/>
</dbReference>
<keyword evidence="3" id="KW-0732">Signal</keyword>
<keyword evidence="1" id="KW-0175">Coiled coil</keyword>
<comment type="caution">
    <text evidence="4">The sequence shown here is derived from an EMBL/GenBank/DDBJ whole genome shotgun (WGS) entry which is preliminary data.</text>
</comment>
<evidence type="ECO:0000256" key="2">
    <source>
        <dbReference type="SAM" id="Phobius"/>
    </source>
</evidence>
<proteinExistence type="predicted"/>
<sequence>MKKLWTILVSFTLLISLFPQLASAAPSKNFEQELTKYLKEVSLVRGFEVTKDDIETSLSFYDESIENFESIGDLKEALGEVIKADLSNLDAIYEDYNLTKESLINLLHENGEELDDYIFIWDLDETVYFYTEETEEGDFERDPNFDKELVNYLAKVSKERGFQVTQEDIEASLKPYDFSTEEFESVEELSEFLGDVIKADLSNLDYFNETYGLNKQALLQMLEENGENINDYIYIDNLEETVWNHTGGGVDGEVAEDLLPIFEQELGLTEEELQRLEDHLMSLEDHLSNPETVKQLEELGNRMMAFEEFDVATELTAEQIAEMASIYEELLSIFKLNVSYSLVKSGSESPVSLLDLMKLEELKGANLKISIYNTDGKFLADLLITGDMVDSDNLTNAGGQIKESAKDVQKTIEKAPVAKPVKQKISAHTNSEHQTVKGAKLPNTASNYLPSALLGLFLVLFGSLMYRKIRKA</sequence>
<reference evidence="4" key="1">
    <citation type="submission" date="2023-06" db="EMBL/GenBank/DDBJ databases">
        <title>Comparative genomics of Bacillaceae isolates and their secondary metabolite potential.</title>
        <authorList>
            <person name="Song L."/>
            <person name="Nielsen L.J."/>
            <person name="Mohite O."/>
            <person name="Xu X."/>
            <person name="Weber T."/>
            <person name="Kovacs A.T."/>
        </authorList>
    </citation>
    <scope>NUCLEOTIDE SEQUENCE</scope>
    <source>
        <strain evidence="4">G1S1</strain>
    </source>
</reference>
<feature type="transmembrane region" description="Helical" evidence="2">
    <location>
        <begin position="448"/>
        <end position="466"/>
    </location>
</feature>
<organism evidence="4 5">
    <name type="scientific">Peribacillus frigoritolerans</name>
    <dbReference type="NCBI Taxonomy" id="450367"/>
    <lineage>
        <taxon>Bacteria</taxon>
        <taxon>Bacillati</taxon>
        <taxon>Bacillota</taxon>
        <taxon>Bacilli</taxon>
        <taxon>Bacillales</taxon>
        <taxon>Bacillaceae</taxon>
        <taxon>Peribacillus</taxon>
    </lineage>
</organism>
<feature type="signal peptide" evidence="3">
    <location>
        <begin position="1"/>
        <end position="24"/>
    </location>
</feature>
<dbReference type="NCBIfam" id="TIGR04383">
    <property type="entry name" value="acidic_w_LPXTA"/>
    <property type="match status" value="2"/>
</dbReference>
<dbReference type="RefSeq" id="WP_289349511.1">
    <property type="nucleotide sequence ID" value="NZ_JAUCFI010000003.1"/>
</dbReference>
<feature type="coiled-coil region" evidence="1">
    <location>
        <begin position="259"/>
        <end position="286"/>
    </location>
</feature>
<gene>
    <name evidence="4" type="ORF">QUF85_10335</name>
</gene>
<keyword evidence="2" id="KW-0472">Membrane</keyword>
<dbReference type="Proteomes" id="UP001238973">
    <property type="component" value="Unassembled WGS sequence"/>
</dbReference>
<evidence type="ECO:0000313" key="4">
    <source>
        <dbReference type="EMBL" id="MDM5283706.1"/>
    </source>
</evidence>
<accession>A0AAJ1QLP1</accession>
<evidence type="ECO:0000256" key="3">
    <source>
        <dbReference type="SAM" id="SignalP"/>
    </source>
</evidence>
<evidence type="ECO:0000313" key="5">
    <source>
        <dbReference type="Proteomes" id="UP001238973"/>
    </source>
</evidence>
<name>A0AAJ1QLP1_9BACI</name>
<dbReference type="InterPro" id="IPR030832">
    <property type="entry name" value="Acidic_LPXTA"/>
</dbReference>